<dbReference type="RefSeq" id="WP_132119672.1">
    <property type="nucleotide sequence ID" value="NZ_SLWS01000005.1"/>
</dbReference>
<accession>A0A4V2S768</accession>
<sequence>MALYVTPPRHRIILAVDMAGSAIRTNSVKASFRRVMYTIVEKCLVTSGVRKEYRDPFIDRGDGILALIHPVDEVPKTVLLSKTVPTLDALLRQYGNVCPGQQLRLRVVVHAGEVLYDDCGCFGESLDVAFRLLDHVEVKERFRLTQAPLLLVVSDDIHQSVVRHGYDGIDQHAFIPAVHVVVADRIHLGWVSMPVPGRLLTAGPVDD</sequence>
<comment type="caution">
    <text evidence="1">The sequence shown here is derived from an EMBL/GenBank/DDBJ whole genome shotgun (WGS) entry which is preliminary data.</text>
</comment>
<dbReference type="AlphaFoldDB" id="A0A4V2S768"/>
<dbReference type="EMBL" id="SLWS01000005">
    <property type="protein sequence ID" value="TCO58730.1"/>
    <property type="molecule type" value="Genomic_DNA"/>
</dbReference>
<evidence type="ECO:0000313" key="1">
    <source>
        <dbReference type="EMBL" id="TCO58730.1"/>
    </source>
</evidence>
<protein>
    <submittedName>
        <fullName evidence="1">Uncharacterized protein</fullName>
    </submittedName>
</protein>
<keyword evidence="2" id="KW-1185">Reference proteome</keyword>
<dbReference type="OrthoDB" id="3482507at2"/>
<reference evidence="1 2" key="1">
    <citation type="submission" date="2019-03" db="EMBL/GenBank/DDBJ databases">
        <title>Genomic Encyclopedia of Type Strains, Phase IV (KMG-IV): sequencing the most valuable type-strain genomes for metagenomic binning, comparative biology and taxonomic classification.</title>
        <authorList>
            <person name="Goeker M."/>
        </authorList>
    </citation>
    <scope>NUCLEOTIDE SEQUENCE [LARGE SCALE GENOMIC DNA]</scope>
    <source>
        <strain evidence="1 2">DSM 45934</strain>
    </source>
</reference>
<proteinExistence type="predicted"/>
<name>A0A4V2S768_9PSEU</name>
<gene>
    <name evidence="1" type="ORF">EV192_105802</name>
</gene>
<evidence type="ECO:0000313" key="2">
    <source>
        <dbReference type="Proteomes" id="UP000295680"/>
    </source>
</evidence>
<organism evidence="1 2">
    <name type="scientific">Actinocrispum wychmicini</name>
    <dbReference type="NCBI Taxonomy" id="1213861"/>
    <lineage>
        <taxon>Bacteria</taxon>
        <taxon>Bacillati</taxon>
        <taxon>Actinomycetota</taxon>
        <taxon>Actinomycetes</taxon>
        <taxon>Pseudonocardiales</taxon>
        <taxon>Pseudonocardiaceae</taxon>
        <taxon>Actinocrispum</taxon>
    </lineage>
</organism>
<dbReference type="Proteomes" id="UP000295680">
    <property type="component" value="Unassembled WGS sequence"/>
</dbReference>